<comment type="caution">
    <text evidence="10">The sequence shown here is derived from an EMBL/GenBank/DDBJ whole genome shotgun (WGS) entry which is preliminary data.</text>
</comment>
<comment type="subcellular location">
    <subcellularLocation>
        <location evidence="1 9">Cytoplasm</location>
    </subcellularLocation>
</comment>
<keyword evidence="6 9" id="KW-0720">Serine protease</keyword>
<keyword evidence="3 9" id="KW-0963">Cytoplasm</keyword>
<dbReference type="GO" id="GO:0008236">
    <property type="term" value="F:serine-type peptidase activity"/>
    <property type="evidence" value="ECO:0007669"/>
    <property type="project" value="UniProtKB-KW"/>
</dbReference>
<evidence type="ECO:0000256" key="6">
    <source>
        <dbReference type="ARBA" id="ARBA00022825"/>
    </source>
</evidence>
<dbReference type="InterPro" id="IPR029062">
    <property type="entry name" value="Class_I_gatase-like"/>
</dbReference>
<feature type="active site" description="Charge relay system" evidence="9">
    <location>
        <position position="123"/>
    </location>
</feature>
<accession>A0A3S1F792</accession>
<dbReference type="Proteomes" id="UP000268857">
    <property type="component" value="Unassembled WGS sequence"/>
</dbReference>
<dbReference type="EC" id="3.4.13.21" evidence="9"/>
<evidence type="ECO:0000256" key="5">
    <source>
        <dbReference type="ARBA" id="ARBA00022801"/>
    </source>
</evidence>
<dbReference type="FunFam" id="3.40.50.880:FF:000007">
    <property type="entry name" value="Peptidase E"/>
    <property type="match status" value="1"/>
</dbReference>
<dbReference type="InterPro" id="IPR005320">
    <property type="entry name" value="Peptidase_S51"/>
</dbReference>
<dbReference type="Pfam" id="PF03575">
    <property type="entry name" value="Peptidase_S51"/>
    <property type="match status" value="1"/>
</dbReference>
<reference evidence="10 11" key="1">
    <citation type="journal article" date="2019" name="Genome Biol. Evol.">
        <title>Day and night: Metabolic profiles and evolutionary relationships of six axenic non-marine cyanobacteria.</title>
        <authorList>
            <person name="Will S.E."/>
            <person name="Henke P."/>
            <person name="Boedeker C."/>
            <person name="Huang S."/>
            <person name="Brinkmann H."/>
            <person name="Rohde M."/>
            <person name="Jarek M."/>
            <person name="Friedl T."/>
            <person name="Seufert S."/>
            <person name="Schumacher M."/>
            <person name="Overmann J."/>
            <person name="Neumann-Schaal M."/>
            <person name="Petersen J."/>
        </authorList>
    </citation>
    <scope>NUCLEOTIDE SEQUENCE [LARGE SCALE GENOMIC DNA]</scope>
    <source>
        <strain evidence="10 11">PCC 6912</strain>
    </source>
</reference>
<keyword evidence="11" id="KW-1185">Reference proteome</keyword>
<proteinExistence type="inferred from homology"/>
<evidence type="ECO:0000256" key="8">
    <source>
        <dbReference type="ARBA" id="ARBA00050239"/>
    </source>
</evidence>
<dbReference type="SUPFAM" id="SSF52317">
    <property type="entry name" value="Class I glutamine amidotransferase-like"/>
    <property type="match status" value="1"/>
</dbReference>
<evidence type="ECO:0000313" key="10">
    <source>
        <dbReference type="EMBL" id="RUR72232.1"/>
    </source>
</evidence>
<comment type="similarity">
    <text evidence="2 9">Belongs to the peptidase S51 family.</text>
</comment>
<evidence type="ECO:0000313" key="11">
    <source>
        <dbReference type="Proteomes" id="UP000268857"/>
    </source>
</evidence>
<evidence type="ECO:0000256" key="4">
    <source>
        <dbReference type="ARBA" id="ARBA00022670"/>
    </source>
</evidence>
<dbReference type="HAMAP" id="MF_00510">
    <property type="entry name" value="Peptidase_E"/>
    <property type="match status" value="1"/>
</dbReference>
<dbReference type="Gene3D" id="3.40.50.880">
    <property type="match status" value="1"/>
</dbReference>
<feature type="active site" description="Charge relay system" evidence="9">
    <location>
        <position position="160"/>
    </location>
</feature>
<evidence type="ECO:0000256" key="7">
    <source>
        <dbReference type="ARBA" id="ARBA00022997"/>
    </source>
</evidence>
<dbReference type="RefSeq" id="WP_016877918.1">
    <property type="nucleotide sequence ID" value="NZ_AJLN01000136.1"/>
</dbReference>
<gene>
    <name evidence="9 10" type="primary">pepE</name>
    <name evidence="10" type="ORF">PCC6912_64490</name>
</gene>
<evidence type="ECO:0000256" key="1">
    <source>
        <dbReference type="ARBA" id="ARBA00004496"/>
    </source>
</evidence>
<dbReference type="STRING" id="211165.GCA_000317285_05912"/>
<comment type="catalytic activity">
    <reaction evidence="8 9">
        <text>Dipeptidase E catalyzes the hydrolysis of dipeptides Asp-|-Xaa. It does not act on peptides with N-terminal Glu, Asn or Gln, nor does it cleave isoaspartyl peptides.</text>
        <dbReference type="EC" id="3.4.13.21"/>
    </reaction>
</comment>
<evidence type="ECO:0000256" key="9">
    <source>
        <dbReference type="HAMAP-Rule" id="MF_00510"/>
    </source>
</evidence>
<dbReference type="GO" id="GO:0016805">
    <property type="term" value="F:dipeptidase activity"/>
    <property type="evidence" value="ECO:0007669"/>
    <property type="project" value="UniProtKB-UniRule"/>
</dbReference>
<dbReference type="CDD" id="cd03146">
    <property type="entry name" value="GAT1_Peptidase_E"/>
    <property type="match status" value="1"/>
</dbReference>
<dbReference type="NCBIfam" id="NF003642">
    <property type="entry name" value="PRK05282.1"/>
    <property type="match status" value="1"/>
</dbReference>
<keyword evidence="5 9" id="KW-0378">Hydrolase</keyword>
<dbReference type="EMBL" id="RSCJ01000054">
    <property type="protein sequence ID" value="RUR72232.1"/>
    <property type="molecule type" value="Genomic_DNA"/>
</dbReference>
<dbReference type="AlphaFoldDB" id="A0A3S1F792"/>
<dbReference type="GO" id="GO:0006508">
    <property type="term" value="P:proteolysis"/>
    <property type="evidence" value="ECO:0007669"/>
    <property type="project" value="UniProtKB-UniRule"/>
</dbReference>
<evidence type="ECO:0000256" key="3">
    <source>
        <dbReference type="ARBA" id="ARBA00022490"/>
    </source>
</evidence>
<keyword evidence="4 9" id="KW-0645">Protease</keyword>
<organism evidence="10 11">
    <name type="scientific">Chlorogloeopsis fritschii PCC 6912</name>
    <dbReference type="NCBI Taxonomy" id="211165"/>
    <lineage>
        <taxon>Bacteria</taxon>
        <taxon>Bacillati</taxon>
        <taxon>Cyanobacteriota</taxon>
        <taxon>Cyanophyceae</taxon>
        <taxon>Nostocales</taxon>
        <taxon>Chlorogloeopsidaceae</taxon>
        <taxon>Chlorogloeopsis</taxon>
    </lineage>
</organism>
<sequence length="242" mass="27414">MHKRLLLLSNSTNVGEDYLLYARQEIQNFLGASVKKVLFIPFAGVTLTFDAYTEKVGKVFKDIGYEIEAIHRTDNYHQVIKQAEAIVIGGGNTFHLAYWLHKTAIIDIIKEIINNKIPYIGWSAGSNIACPTIKTTNDMPIIEPISFSGLNLVPFQINPHYTDEVIPHHNGETREARIREFLVVNPDVYVVGLKEGTMLKVEGSTIKLVGNQTMRLFKFGEPIVEYDSNSNLDFLLRLFRSE</sequence>
<dbReference type="PANTHER" id="PTHR20842:SF0">
    <property type="entry name" value="ALPHA-ASPARTYL DIPEPTIDASE"/>
    <property type="match status" value="1"/>
</dbReference>
<dbReference type="InterPro" id="IPR023172">
    <property type="entry name" value="Peptidase_S51_dipeptidase-E"/>
</dbReference>
<dbReference type="PANTHER" id="PTHR20842">
    <property type="entry name" value="PROTEASE S51 ALPHA-ASPARTYL DIPEPTIDASE"/>
    <property type="match status" value="1"/>
</dbReference>
<dbReference type="OrthoDB" id="9778515at2"/>
<dbReference type="GO" id="GO:0005737">
    <property type="term" value="C:cytoplasm"/>
    <property type="evidence" value="ECO:0007669"/>
    <property type="project" value="UniProtKB-SubCell"/>
</dbReference>
<keyword evidence="7 9" id="KW-0224">Dipeptidase</keyword>
<protein>
    <recommendedName>
        <fullName evidence="9">Peptidase E</fullName>
        <ecNumber evidence="9">3.4.13.21</ecNumber>
    </recommendedName>
    <alternativeName>
        <fullName evidence="9">Alpha-aspartyl dipeptidase</fullName>
    </alternativeName>
    <alternativeName>
        <fullName evidence="9">Asp-specific dipeptidase</fullName>
    </alternativeName>
    <alternativeName>
        <fullName evidence="9">Dipeptidase E</fullName>
    </alternativeName>
</protein>
<comment type="function">
    <text evidence="9">Hydrolyzes dipeptides containing N-terminal aspartate residues. May play a role in allowing the cell to use peptide aspartate to spare carbon otherwise required for the synthesis of the aspartate family of amino acids.</text>
</comment>
<name>A0A3S1F792_CHLFR</name>
<feature type="active site" description="Charge relay system" evidence="9">
    <location>
        <position position="138"/>
    </location>
</feature>
<evidence type="ECO:0000256" key="2">
    <source>
        <dbReference type="ARBA" id="ARBA00006534"/>
    </source>
</evidence>